<feature type="region of interest" description="Disordered" evidence="1">
    <location>
        <begin position="284"/>
        <end position="304"/>
    </location>
</feature>
<feature type="transmembrane region" description="Helical" evidence="2">
    <location>
        <begin position="39"/>
        <end position="61"/>
    </location>
</feature>
<evidence type="ECO:0000259" key="3">
    <source>
        <dbReference type="Pfam" id="PF13462"/>
    </source>
</evidence>
<dbReference type="InterPro" id="IPR036249">
    <property type="entry name" value="Thioredoxin-like_sf"/>
</dbReference>
<organism evidence="4 5">
    <name type="scientific">Rathayibacter tanaceti</name>
    <dbReference type="NCBI Taxonomy" id="1671680"/>
    <lineage>
        <taxon>Bacteria</taxon>
        <taxon>Bacillati</taxon>
        <taxon>Actinomycetota</taxon>
        <taxon>Actinomycetes</taxon>
        <taxon>Micrococcales</taxon>
        <taxon>Microbacteriaceae</taxon>
        <taxon>Rathayibacter</taxon>
    </lineage>
</organism>
<evidence type="ECO:0000256" key="1">
    <source>
        <dbReference type="SAM" id="MobiDB-lite"/>
    </source>
</evidence>
<name>A0AAE6RJU3_9MICO</name>
<dbReference type="KEGG" id="rte:GSU10_09755"/>
<keyword evidence="2" id="KW-0472">Membrane</keyword>
<dbReference type="RefSeq" id="WP_132504095.1">
    <property type="nucleotide sequence ID" value="NZ_CP047186.1"/>
</dbReference>
<dbReference type="EMBL" id="CP047186">
    <property type="protein sequence ID" value="QHC55885.1"/>
    <property type="molecule type" value="Genomic_DNA"/>
</dbReference>
<evidence type="ECO:0000313" key="4">
    <source>
        <dbReference type="EMBL" id="QHC55885.1"/>
    </source>
</evidence>
<dbReference type="AlphaFoldDB" id="A0AAE6RJU3"/>
<dbReference type="Pfam" id="PF13462">
    <property type="entry name" value="Thioredoxin_4"/>
    <property type="match status" value="1"/>
</dbReference>
<feature type="region of interest" description="Disordered" evidence="1">
    <location>
        <begin position="1"/>
        <end position="32"/>
    </location>
</feature>
<evidence type="ECO:0000313" key="5">
    <source>
        <dbReference type="Proteomes" id="UP000465031"/>
    </source>
</evidence>
<feature type="compositionally biased region" description="Basic and acidic residues" evidence="1">
    <location>
        <begin position="11"/>
        <end position="31"/>
    </location>
</feature>
<proteinExistence type="predicted"/>
<dbReference type="CDD" id="cd02972">
    <property type="entry name" value="DsbA_family"/>
    <property type="match status" value="1"/>
</dbReference>
<gene>
    <name evidence="4" type="ORF">GSU10_09755</name>
</gene>
<evidence type="ECO:0000256" key="2">
    <source>
        <dbReference type="SAM" id="Phobius"/>
    </source>
</evidence>
<reference evidence="5" key="1">
    <citation type="submission" date="2019-12" db="EMBL/GenBank/DDBJ databases">
        <title>Complete and draft genome sequences of new strains and members of some known species of the genus Rathayibacter isolated from plants.</title>
        <authorList>
            <person name="Tarlachkov S.V."/>
            <person name="Starodumova I.P."/>
            <person name="Dorofeeva L.V."/>
            <person name="Prisyazhnaya N.V."/>
            <person name="Leyn S."/>
            <person name="Zlamal J."/>
            <person name="Elan M."/>
            <person name="Osterman A.L."/>
            <person name="Nadler S."/>
            <person name="Subbotin S.A."/>
            <person name="Evtushenko L.I."/>
        </authorList>
    </citation>
    <scope>NUCLEOTIDE SEQUENCE [LARGE SCALE GENOMIC DNA]</scope>
    <source>
        <strain evidence="5">VKM Ac-2761</strain>
    </source>
</reference>
<dbReference type="Gene3D" id="3.40.30.10">
    <property type="entry name" value="Glutaredoxin"/>
    <property type="match status" value="1"/>
</dbReference>
<protein>
    <submittedName>
        <fullName evidence="4">Thioredoxin domain-containing protein</fullName>
    </submittedName>
</protein>
<sequence>MSGNSTRNGPTKRERQERARAEARERWEAERRRRRRNRLLGQGGAVIGLLTVVALVCWNMWSQQKIASAGPANMISDGIVLAGDGSAVTVQTTPALAPEALPVATDESATRGRGIVAVDLYVDYLCPYCGQFETTNAEQLQSWLTQGAITLEIHPIAILDSSSAGSQYSSRAANAAACVADEDPDRFLAVTAALFAQQPAEGTTGLDDDALRSLVTGAGVTDDDVLACITSGEFRPWVAAATKRATTEPLANSSLAKLESTPTVLVNGQQYTGKPDDASAFVSFTTSTLEAESATPSPEPTPTG</sequence>
<feature type="domain" description="Thioredoxin-like fold" evidence="3">
    <location>
        <begin position="116"/>
        <end position="276"/>
    </location>
</feature>
<accession>A0AAE6RJU3</accession>
<keyword evidence="2" id="KW-0812">Transmembrane</keyword>
<dbReference type="Proteomes" id="UP000465031">
    <property type="component" value="Chromosome"/>
</dbReference>
<dbReference type="SUPFAM" id="SSF52833">
    <property type="entry name" value="Thioredoxin-like"/>
    <property type="match status" value="1"/>
</dbReference>
<dbReference type="InterPro" id="IPR012336">
    <property type="entry name" value="Thioredoxin-like_fold"/>
</dbReference>
<keyword evidence="2" id="KW-1133">Transmembrane helix</keyword>